<evidence type="ECO:0000313" key="13">
    <source>
        <dbReference type="Proteomes" id="UP000276215"/>
    </source>
</evidence>
<keyword evidence="5" id="KW-0210">Decarboxylase</keyword>
<dbReference type="STRING" id="1336337.A0A3N4JEI5"/>
<evidence type="ECO:0000256" key="5">
    <source>
        <dbReference type="ARBA" id="ARBA00022793"/>
    </source>
</evidence>
<dbReference type="Proteomes" id="UP000276215">
    <property type="component" value="Unassembled WGS sequence"/>
</dbReference>
<dbReference type="GO" id="GO:0004609">
    <property type="term" value="F:phosphatidylserine decarboxylase activity"/>
    <property type="evidence" value="ECO:0007669"/>
    <property type="project" value="UniProtKB-EC"/>
</dbReference>
<comment type="cofactor">
    <cofactor evidence="1">
        <name>pyruvate</name>
        <dbReference type="ChEBI" id="CHEBI:15361"/>
    </cofactor>
</comment>
<evidence type="ECO:0000256" key="6">
    <source>
        <dbReference type="ARBA" id="ARBA00023098"/>
    </source>
</evidence>
<keyword evidence="13" id="KW-1185">Reference proteome</keyword>
<evidence type="ECO:0000256" key="11">
    <source>
        <dbReference type="ARBA" id="ARBA00024326"/>
    </source>
</evidence>
<gene>
    <name evidence="12" type="ORF">L873DRAFT_1813243</name>
</gene>
<dbReference type="UniPathway" id="UPA00558"/>
<accession>A0A3N4JEI5</accession>
<evidence type="ECO:0000256" key="9">
    <source>
        <dbReference type="ARBA" id="ARBA00023264"/>
    </source>
</evidence>
<dbReference type="PANTHER" id="PTHR10067:SF11">
    <property type="entry name" value="PHOSPHATIDYLSERINE DECARBOXYLASE"/>
    <property type="match status" value="1"/>
</dbReference>
<dbReference type="NCBIfam" id="TIGR00163">
    <property type="entry name" value="PS_decarb"/>
    <property type="match status" value="1"/>
</dbReference>
<evidence type="ECO:0000256" key="3">
    <source>
        <dbReference type="ARBA" id="ARBA00012243"/>
    </source>
</evidence>
<sequence length="333" mass="37804">MGLIAYLHSWLDYGLACVKMVQNREVGWLTVDRKTGEYKREQQPLLKKIKLLLLFNPLFEWIDTLHLFRWYLHEQASMEGKSMTKPSSRKKIESFIDFYHINMDEFEPSDPGAYQTFQGFFTRHHKPESRPIYAKDDARKATCPADCRAVVYDTVSQARKIWIKGSHFTISALVQSPDHAITWDNGAVASFRLSPQDYHRYHSPVSGKVKWWKAISGDYYGVDPLCLRSRINVLTQNARCALAIDSAEFGQVLFVAIGAKEVGTVCFSEKARTPGAMIEKGDELGMFEFGGSSIVVVFEQGRIEFDEDLLSVSKRGVQMDVEVGQSLGKAVKI</sequence>
<evidence type="ECO:0000256" key="1">
    <source>
        <dbReference type="ARBA" id="ARBA00001928"/>
    </source>
</evidence>
<keyword evidence="9" id="KW-1208">Phospholipid metabolism</keyword>
<dbReference type="InterPro" id="IPR033177">
    <property type="entry name" value="PSD-B"/>
</dbReference>
<organism evidence="12 13">
    <name type="scientific">Choiromyces venosus 120613-1</name>
    <dbReference type="NCBI Taxonomy" id="1336337"/>
    <lineage>
        <taxon>Eukaryota</taxon>
        <taxon>Fungi</taxon>
        <taxon>Dikarya</taxon>
        <taxon>Ascomycota</taxon>
        <taxon>Pezizomycotina</taxon>
        <taxon>Pezizomycetes</taxon>
        <taxon>Pezizales</taxon>
        <taxon>Tuberaceae</taxon>
        <taxon>Choiromyces</taxon>
    </lineage>
</organism>
<dbReference type="EC" id="4.1.1.65" evidence="3"/>
<dbReference type="Pfam" id="PF02666">
    <property type="entry name" value="PS_Dcarbxylase"/>
    <property type="match status" value="1"/>
</dbReference>
<evidence type="ECO:0000313" key="12">
    <source>
        <dbReference type="EMBL" id="RPA95091.1"/>
    </source>
</evidence>
<dbReference type="EMBL" id="ML120429">
    <property type="protein sequence ID" value="RPA95091.1"/>
    <property type="molecule type" value="Genomic_DNA"/>
</dbReference>
<dbReference type="OrthoDB" id="5973539at2759"/>
<keyword evidence="7" id="KW-0594">Phospholipid biosynthesis</keyword>
<evidence type="ECO:0000256" key="10">
    <source>
        <dbReference type="ARBA" id="ARBA00023317"/>
    </source>
</evidence>
<keyword evidence="8" id="KW-0456">Lyase</keyword>
<evidence type="ECO:0000256" key="8">
    <source>
        <dbReference type="ARBA" id="ARBA00023239"/>
    </source>
</evidence>
<comment type="pathway">
    <text evidence="11">Phospholipid metabolism; phosphatidylethanolamine biosynthesis.</text>
</comment>
<evidence type="ECO:0000256" key="4">
    <source>
        <dbReference type="ARBA" id="ARBA00022516"/>
    </source>
</evidence>
<reference evidence="12 13" key="1">
    <citation type="journal article" date="2018" name="Nat. Ecol. Evol.">
        <title>Pezizomycetes genomes reveal the molecular basis of ectomycorrhizal truffle lifestyle.</title>
        <authorList>
            <person name="Murat C."/>
            <person name="Payen T."/>
            <person name="Noel B."/>
            <person name="Kuo A."/>
            <person name="Morin E."/>
            <person name="Chen J."/>
            <person name="Kohler A."/>
            <person name="Krizsan K."/>
            <person name="Balestrini R."/>
            <person name="Da Silva C."/>
            <person name="Montanini B."/>
            <person name="Hainaut M."/>
            <person name="Levati E."/>
            <person name="Barry K.W."/>
            <person name="Belfiori B."/>
            <person name="Cichocki N."/>
            <person name="Clum A."/>
            <person name="Dockter R.B."/>
            <person name="Fauchery L."/>
            <person name="Guy J."/>
            <person name="Iotti M."/>
            <person name="Le Tacon F."/>
            <person name="Lindquist E.A."/>
            <person name="Lipzen A."/>
            <person name="Malagnac F."/>
            <person name="Mello A."/>
            <person name="Molinier V."/>
            <person name="Miyauchi S."/>
            <person name="Poulain J."/>
            <person name="Riccioni C."/>
            <person name="Rubini A."/>
            <person name="Sitrit Y."/>
            <person name="Splivallo R."/>
            <person name="Traeger S."/>
            <person name="Wang M."/>
            <person name="Zifcakova L."/>
            <person name="Wipf D."/>
            <person name="Zambonelli A."/>
            <person name="Paolocci F."/>
            <person name="Nowrousian M."/>
            <person name="Ottonello S."/>
            <person name="Baldrian P."/>
            <person name="Spatafora J.W."/>
            <person name="Henrissat B."/>
            <person name="Nagy L.G."/>
            <person name="Aury J.M."/>
            <person name="Wincker P."/>
            <person name="Grigoriev I.V."/>
            <person name="Bonfante P."/>
            <person name="Martin F.M."/>
        </authorList>
    </citation>
    <scope>NUCLEOTIDE SEQUENCE [LARGE SCALE GENOMIC DNA]</scope>
    <source>
        <strain evidence="12 13">120613-1</strain>
    </source>
</reference>
<dbReference type="PANTHER" id="PTHR10067">
    <property type="entry name" value="PHOSPHATIDYLSERINE DECARBOXYLASE"/>
    <property type="match status" value="1"/>
</dbReference>
<evidence type="ECO:0000256" key="2">
    <source>
        <dbReference type="ARBA" id="ARBA00005189"/>
    </source>
</evidence>
<dbReference type="GO" id="GO:0006646">
    <property type="term" value="P:phosphatidylethanolamine biosynthetic process"/>
    <property type="evidence" value="ECO:0007669"/>
    <property type="project" value="UniProtKB-UniPathway"/>
</dbReference>
<name>A0A3N4JEI5_9PEZI</name>
<comment type="pathway">
    <text evidence="2">Lipid metabolism.</text>
</comment>
<proteinExistence type="predicted"/>
<dbReference type="AlphaFoldDB" id="A0A3N4JEI5"/>
<keyword evidence="10" id="KW-0670">Pyruvate</keyword>
<protein>
    <recommendedName>
        <fullName evidence="3">phosphatidylserine decarboxylase</fullName>
        <ecNumber evidence="3">4.1.1.65</ecNumber>
    </recommendedName>
</protein>
<keyword evidence="6" id="KW-0443">Lipid metabolism</keyword>
<keyword evidence="4" id="KW-0444">Lipid biosynthesis</keyword>
<evidence type="ECO:0000256" key="7">
    <source>
        <dbReference type="ARBA" id="ARBA00023209"/>
    </source>
</evidence>
<dbReference type="InterPro" id="IPR003817">
    <property type="entry name" value="PS_Dcarbxylase"/>
</dbReference>